<name>A0AA39MCN1_9AGAR</name>
<proteinExistence type="predicted"/>
<dbReference type="EMBL" id="JAUEPT010000187">
    <property type="protein sequence ID" value="KAK0429931.1"/>
    <property type="molecule type" value="Genomic_DNA"/>
</dbReference>
<evidence type="ECO:0000313" key="2">
    <source>
        <dbReference type="Proteomes" id="UP001175226"/>
    </source>
</evidence>
<comment type="caution">
    <text evidence="1">The sequence shown here is derived from an EMBL/GenBank/DDBJ whole genome shotgun (WGS) entry which is preliminary data.</text>
</comment>
<reference evidence="1" key="1">
    <citation type="submission" date="2023-06" db="EMBL/GenBank/DDBJ databases">
        <authorList>
            <consortium name="Lawrence Berkeley National Laboratory"/>
            <person name="Ahrendt S."/>
            <person name="Sahu N."/>
            <person name="Indic B."/>
            <person name="Wong-Bajracharya J."/>
            <person name="Merenyi Z."/>
            <person name="Ke H.-M."/>
            <person name="Monk M."/>
            <person name="Kocsube S."/>
            <person name="Drula E."/>
            <person name="Lipzen A."/>
            <person name="Balint B."/>
            <person name="Henrissat B."/>
            <person name="Andreopoulos B."/>
            <person name="Martin F.M."/>
            <person name="Harder C.B."/>
            <person name="Rigling D."/>
            <person name="Ford K.L."/>
            <person name="Foster G.D."/>
            <person name="Pangilinan J."/>
            <person name="Papanicolaou A."/>
            <person name="Barry K."/>
            <person name="LaButti K."/>
            <person name="Viragh M."/>
            <person name="Koriabine M."/>
            <person name="Yan M."/>
            <person name="Riley R."/>
            <person name="Champramary S."/>
            <person name="Plett K.L."/>
            <person name="Tsai I.J."/>
            <person name="Slot J."/>
            <person name="Sipos G."/>
            <person name="Plett J."/>
            <person name="Nagy L.G."/>
            <person name="Grigoriev I.V."/>
        </authorList>
    </citation>
    <scope>NUCLEOTIDE SEQUENCE</scope>
    <source>
        <strain evidence="1">FPL87.14</strain>
    </source>
</reference>
<sequence length="59" mass="6407">ICNSYPVASGITKLQQAFVERAQTMFRSVVDARAVRSVVTECEAIATSEIIADKWGAAF</sequence>
<accession>A0AA39MCN1</accession>
<feature type="non-terminal residue" evidence="1">
    <location>
        <position position="1"/>
    </location>
</feature>
<evidence type="ECO:0000313" key="1">
    <source>
        <dbReference type="EMBL" id="KAK0429931.1"/>
    </source>
</evidence>
<organism evidence="1 2">
    <name type="scientific">Armillaria borealis</name>
    <dbReference type="NCBI Taxonomy" id="47425"/>
    <lineage>
        <taxon>Eukaryota</taxon>
        <taxon>Fungi</taxon>
        <taxon>Dikarya</taxon>
        <taxon>Basidiomycota</taxon>
        <taxon>Agaricomycotina</taxon>
        <taxon>Agaricomycetes</taxon>
        <taxon>Agaricomycetidae</taxon>
        <taxon>Agaricales</taxon>
        <taxon>Marasmiineae</taxon>
        <taxon>Physalacriaceae</taxon>
        <taxon>Armillaria</taxon>
    </lineage>
</organism>
<gene>
    <name evidence="1" type="ORF">EV421DRAFT_1722339</name>
</gene>
<dbReference type="AlphaFoldDB" id="A0AA39MCN1"/>
<keyword evidence="2" id="KW-1185">Reference proteome</keyword>
<dbReference type="Proteomes" id="UP001175226">
    <property type="component" value="Unassembled WGS sequence"/>
</dbReference>
<protein>
    <submittedName>
        <fullName evidence="1">Uncharacterized protein</fullName>
    </submittedName>
</protein>